<evidence type="ECO:0000313" key="1">
    <source>
        <dbReference type="EMBL" id="JAH43863.1"/>
    </source>
</evidence>
<sequence>MSKEDSLNKPCAPFLPLRQFRVRGAAIFEPTEFGFKELTTDTKRLFYSPSTPL</sequence>
<name>A0A0E9STM4_ANGAN</name>
<protein>
    <submittedName>
        <fullName evidence="1">Uncharacterized protein</fullName>
    </submittedName>
</protein>
<reference evidence="1" key="2">
    <citation type="journal article" date="2015" name="Fish Shellfish Immunol.">
        <title>Early steps in the European eel (Anguilla anguilla)-Vibrio vulnificus interaction in the gills: Role of the RtxA13 toxin.</title>
        <authorList>
            <person name="Callol A."/>
            <person name="Pajuelo D."/>
            <person name="Ebbesson L."/>
            <person name="Teles M."/>
            <person name="MacKenzie S."/>
            <person name="Amaro C."/>
        </authorList>
    </citation>
    <scope>NUCLEOTIDE SEQUENCE</scope>
</reference>
<organism evidence="1">
    <name type="scientific">Anguilla anguilla</name>
    <name type="common">European freshwater eel</name>
    <name type="synonym">Muraena anguilla</name>
    <dbReference type="NCBI Taxonomy" id="7936"/>
    <lineage>
        <taxon>Eukaryota</taxon>
        <taxon>Metazoa</taxon>
        <taxon>Chordata</taxon>
        <taxon>Craniata</taxon>
        <taxon>Vertebrata</taxon>
        <taxon>Euteleostomi</taxon>
        <taxon>Actinopterygii</taxon>
        <taxon>Neopterygii</taxon>
        <taxon>Teleostei</taxon>
        <taxon>Anguilliformes</taxon>
        <taxon>Anguillidae</taxon>
        <taxon>Anguilla</taxon>
    </lineage>
</organism>
<dbReference type="AlphaFoldDB" id="A0A0E9STM4"/>
<proteinExistence type="predicted"/>
<dbReference type="EMBL" id="GBXM01064714">
    <property type="protein sequence ID" value="JAH43863.1"/>
    <property type="molecule type" value="Transcribed_RNA"/>
</dbReference>
<reference evidence="1" key="1">
    <citation type="submission" date="2014-11" db="EMBL/GenBank/DDBJ databases">
        <authorList>
            <person name="Amaro Gonzalez C."/>
        </authorList>
    </citation>
    <scope>NUCLEOTIDE SEQUENCE</scope>
</reference>
<accession>A0A0E9STM4</accession>